<gene>
    <name evidence="5" type="ORF">B0H63DRAFT_439952</name>
</gene>
<dbReference type="InterPro" id="IPR036514">
    <property type="entry name" value="SGNH_hydro_sf"/>
</dbReference>
<evidence type="ECO:0000256" key="1">
    <source>
        <dbReference type="ARBA" id="ARBA00022729"/>
    </source>
</evidence>
<dbReference type="Gene3D" id="3.40.50.1110">
    <property type="entry name" value="SGNH hydrolase"/>
    <property type="match status" value="1"/>
</dbReference>
<dbReference type="CDD" id="cd01833">
    <property type="entry name" value="XynB_like"/>
    <property type="match status" value="1"/>
</dbReference>
<dbReference type="AlphaFoldDB" id="A0AAE0KA25"/>
<dbReference type="Pfam" id="PF13517">
    <property type="entry name" value="FG-GAP_3"/>
    <property type="match status" value="2"/>
</dbReference>
<feature type="chain" id="PRO_5042154861" evidence="3">
    <location>
        <begin position="25"/>
        <end position="921"/>
    </location>
</feature>
<dbReference type="InterPro" id="IPR013517">
    <property type="entry name" value="FG-GAP"/>
</dbReference>
<evidence type="ECO:0000259" key="4">
    <source>
        <dbReference type="Pfam" id="PF13472"/>
    </source>
</evidence>
<reference evidence="5" key="1">
    <citation type="journal article" date="2023" name="Mol. Phylogenet. Evol.">
        <title>Genome-scale phylogeny and comparative genomics of the fungal order Sordariales.</title>
        <authorList>
            <person name="Hensen N."/>
            <person name="Bonometti L."/>
            <person name="Westerberg I."/>
            <person name="Brannstrom I.O."/>
            <person name="Guillou S."/>
            <person name="Cros-Aarteil S."/>
            <person name="Calhoun S."/>
            <person name="Haridas S."/>
            <person name="Kuo A."/>
            <person name="Mondo S."/>
            <person name="Pangilinan J."/>
            <person name="Riley R."/>
            <person name="LaButti K."/>
            <person name="Andreopoulos B."/>
            <person name="Lipzen A."/>
            <person name="Chen C."/>
            <person name="Yan M."/>
            <person name="Daum C."/>
            <person name="Ng V."/>
            <person name="Clum A."/>
            <person name="Steindorff A."/>
            <person name="Ohm R.A."/>
            <person name="Martin F."/>
            <person name="Silar P."/>
            <person name="Natvig D.O."/>
            <person name="Lalanne C."/>
            <person name="Gautier V."/>
            <person name="Ament-Velasquez S.L."/>
            <person name="Kruys A."/>
            <person name="Hutchinson M.I."/>
            <person name="Powell A.J."/>
            <person name="Barry K."/>
            <person name="Miller A.N."/>
            <person name="Grigoriev I.V."/>
            <person name="Debuchy R."/>
            <person name="Gladieux P."/>
            <person name="Hiltunen Thoren M."/>
            <person name="Johannesson H."/>
        </authorList>
    </citation>
    <scope>NUCLEOTIDE SEQUENCE</scope>
    <source>
        <strain evidence="5">CBS 232.78</strain>
    </source>
</reference>
<feature type="domain" description="SGNH hydrolase-type esterase" evidence="4">
    <location>
        <begin position="95"/>
        <end position="274"/>
    </location>
</feature>
<evidence type="ECO:0000313" key="6">
    <source>
        <dbReference type="Proteomes" id="UP001285441"/>
    </source>
</evidence>
<dbReference type="SUPFAM" id="SSF69318">
    <property type="entry name" value="Integrin alpha N-terminal domain"/>
    <property type="match status" value="1"/>
</dbReference>
<dbReference type="PANTHER" id="PTHR30383:SF31">
    <property type="entry name" value="SGNH HYDROLASE-TYPE ESTERASE DOMAIN-CONTAINING PROTEIN-RELATED"/>
    <property type="match status" value="1"/>
</dbReference>
<sequence>MRQNIGALLTAAGTLFLSVRTVAAGPGGESPYGAGRFAPDVQIGSRAWNASYPDFEGNAPPYLNDDDNNAGTMNLFTRDALERRARNFPLRLMPLGASITQGAQSSDDTGYRKLLRTQLRWKGWNVVNMVGSLQTGNNFKDNDHEGHGGWTINRVRTDAWPTAQKLKPNLVLVNVGTNDCDDNDASASGPDMEKLIDDIFLGVPDVTLIVSTLARSRDHGACAAAASQAYRDVVAKSKYAGKRLGLADFYNAHTLAEHISTADGKHPNDAGYRIFAAVWYDAITKIESKIQPAGAANPPIDDGATGGPNTCTKEAGDARGPVQSQAGSGHDDGIYVHSSVSRGALTSARIQKNNDPASVIDGIPSHMFFANIVVKNPNFERKDAMDDWIRVFHNPATNKNTYLYRQNNGGGNFGPETTFNVDLNCDTGPTYAFADFNDDGLDDFFCIRGGSAVSVALNRGGNPPTFQSIGQVVGTHAGFDAPDVRIADIDGDGRADYCLTQPNGDVTCSRNARGAQPDEYFWQGFSTANGVGGLVFDKKQGIPDKSGIVFGDINGDFRSDYMYISDSGSVETFINNRGWNAGIVPNWRDAGQTHGGQAGTSGLRNKIKFGRIYGSGRLDYIYLKEEATYVDVLVWENTGGGGTKLKADGNFYCDMRGTGADDYVWIYEDGHAAEINANIHSPPAWGHSTSISLNVPGPRVGIHLADWTGNGRCDVLVQNKATGALTLYENQFSNNALTFTNRGVVSGSGGWCTEGWGVGIFDRGMRLADIDGDKRADVLCLEKNGRVTGRLNKAGGLENVGQVKFSEGFDRANIRFADVEASGRADLIHLDKYTGAATVFKNNGHVAAGGSSFSWANRGVLYSPIDRGETMHFTNQGGLGRADLLHVLPVTNRAWTYFNECGGNGGDDTNPITDPGLPPFP</sequence>
<feature type="region of interest" description="Disordered" evidence="2">
    <location>
        <begin position="293"/>
        <end position="331"/>
    </location>
</feature>
<protein>
    <submittedName>
        <fullName evidence="5">Carbohydrate esterase family 3 protein</fullName>
    </submittedName>
</protein>
<dbReference type="InterPro" id="IPR028994">
    <property type="entry name" value="Integrin_alpha_N"/>
</dbReference>
<keyword evidence="6" id="KW-1185">Reference proteome</keyword>
<dbReference type="Pfam" id="PF13472">
    <property type="entry name" value="Lipase_GDSL_2"/>
    <property type="match status" value="1"/>
</dbReference>
<dbReference type="PANTHER" id="PTHR30383">
    <property type="entry name" value="THIOESTERASE 1/PROTEASE 1/LYSOPHOSPHOLIPASE L1"/>
    <property type="match status" value="1"/>
</dbReference>
<keyword evidence="1 3" id="KW-0732">Signal</keyword>
<organism evidence="5 6">
    <name type="scientific">Podospora didyma</name>
    <dbReference type="NCBI Taxonomy" id="330526"/>
    <lineage>
        <taxon>Eukaryota</taxon>
        <taxon>Fungi</taxon>
        <taxon>Dikarya</taxon>
        <taxon>Ascomycota</taxon>
        <taxon>Pezizomycotina</taxon>
        <taxon>Sordariomycetes</taxon>
        <taxon>Sordariomycetidae</taxon>
        <taxon>Sordariales</taxon>
        <taxon>Podosporaceae</taxon>
        <taxon>Podospora</taxon>
    </lineage>
</organism>
<dbReference type="InterPro" id="IPR013830">
    <property type="entry name" value="SGNH_hydro"/>
</dbReference>
<comment type="caution">
    <text evidence="5">The sequence shown here is derived from an EMBL/GenBank/DDBJ whole genome shotgun (WGS) entry which is preliminary data.</text>
</comment>
<proteinExistence type="predicted"/>
<dbReference type="GO" id="GO:0004622">
    <property type="term" value="F:phosphatidylcholine lysophospholipase activity"/>
    <property type="evidence" value="ECO:0007669"/>
    <property type="project" value="TreeGrafter"/>
</dbReference>
<evidence type="ECO:0000313" key="5">
    <source>
        <dbReference type="EMBL" id="KAK3372649.1"/>
    </source>
</evidence>
<dbReference type="SUPFAM" id="SSF52266">
    <property type="entry name" value="SGNH hydrolase"/>
    <property type="match status" value="1"/>
</dbReference>
<name>A0AAE0KA25_9PEZI</name>
<feature type="signal peptide" evidence="3">
    <location>
        <begin position="1"/>
        <end position="24"/>
    </location>
</feature>
<dbReference type="Proteomes" id="UP001285441">
    <property type="component" value="Unassembled WGS sequence"/>
</dbReference>
<accession>A0AAE0KA25</accession>
<evidence type="ECO:0000256" key="3">
    <source>
        <dbReference type="SAM" id="SignalP"/>
    </source>
</evidence>
<dbReference type="EMBL" id="JAULSW010000008">
    <property type="protein sequence ID" value="KAK3372649.1"/>
    <property type="molecule type" value="Genomic_DNA"/>
</dbReference>
<evidence type="ECO:0000256" key="2">
    <source>
        <dbReference type="SAM" id="MobiDB-lite"/>
    </source>
</evidence>
<dbReference type="InterPro" id="IPR051532">
    <property type="entry name" value="Ester_Hydrolysis_Enzymes"/>
</dbReference>
<reference evidence="5" key="2">
    <citation type="submission" date="2023-06" db="EMBL/GenBank/DDBJ databases">
        <authorList>
            <consortium name="Lawrence Berkeley National Laboratory"/>
            <person name="Haridas S."/>
            <person name="Hensen N."/>
            <person name="Bonometti L."/>
            <person name="Westerberg I."/>
            <person name="Brannstrom I.O."/>
            <person name="Guillou S."/>
            <person name="Cros-Aarteil S."/>
            <person name="Calhoun S."/>
            <person name="Kuo A."/>
            <person name="Mondo S."/>
            <person name="Pangilinan J."/>
            <person name="Riley R."/>
            <person name="LaButti K."/>
            <person name="Andreopoulos B."/>
            <person name="Lipzen A."/>
            <person name="Chen C."/>
            <person name="Yanf M."/>
            <person name="Daum C."/>
            <person name="Ng V."/>
            <person name="Clum A."/>
            <person name="Steindorff A."/>
            <person name="Ohm R."/>
            <person name="Martin F."/>
            <person name="Silar P."/>
            <person name="Natvig D."/>
            <person name="Lalanne C."/>
            <person name="Gautier V."/>
            <person name="Ament-velasquez S.L."/>
            <person name="Kruys A."/>
            <person name="Hutchinson M.I."/>
            <person name="Powell A.J."/>
            <person name="Barry K."/>
            <person name="Miller A.N."/>
            <person name="Grigoriev I.V."/>
            <person name="Debuchy R."/>
            <person name="Gladieux P."/>
            <person name="Thoren M.H."/>
            <person name="Johannesson H."/>
        </authorList>
    </citation>
    <scope>NUCLEOTIDE SEQUENCE</scope>
    <source>
        <strain evidence="5">CBS 232.78</strain>
    </source>
</reference>